<comment type="caution">
    <text evidence="1">The sequence shown here is derived from an EMBL/GenBank/DDBJ whole genome shotgun (WGS) entry which is preliminary data.</text>
</comment>
<evidence type="ECO:0000313" key="1">
    <source>
        <dbReference type="EMBL" id="EZG56011.1"/>
    </source>
</evidence>
<feature type="non-terminal residue" evidence="1">
    <location>
        <position position="50"/>
    </location>
</feature>
<gene>
    <name evidence="1" type="ORF">GNI_106420</name>
</gene>
<sequence>MREGGGRTPSNFDFSKIIKNVTKIVKEKTEDMYTSIIPAPLPRFSHFLDS</sequence>
<name>A0A023B3Y7_GRENI</name>
<proteinExistence type="predicted"/>
<dbReference type="AlphaFoldDB" id="A0A023B3Y7"/>
<keyword evidence="2" id="KW-1185">Reference proteome</keyword>
<protein>
    <submittedName>
        <fullName evidence="1">Uncharacterized protein</fullName>
    </submittedName>
</protein>
<reference evidence="1" key="1">
    <citation type="submission" date="2013-12" db="EMBL/GenBank/DDBJ databases">
        <authorList>
            <person name="Omoto C.K."/>
            <person name="Sibley D."/>
            <person name="Venepally P."/>
            <person name="Hadjithomas M."/>
            <person name="Karamycheva S."/>
            <person name="Brunk B."/>
            <person name="Roos D."/>
            <person name="Caler E."/>
            <person name="Lorenzi H."/>
        </authorList>
    </citation>
    <scope>NUCLEOTIDE SEQUENCE</scope>
</reference>
<evidence type="ECO:0000313" key="2">
    <source>
        <dbReference type="Proteomes" id="UP000019763"/>
    </source>
</evidence>
<dbReference type="VEuPathDB" id="CryptoDB:GNI_106420"/>
<organism evidence="1 2">
    <name type="scientific">Gregarina niphandrodes</name>
    <name type="common">Septate eugregarine</name>
    <dbReference type="NCBI Taxonomy" id="110365"/>
    <lineage>
        <taxon>Eukaryota</taxon>
        <taxon>Sar</taxon>
        <taxon>Alveolata</taxon>
        <taxon>Apicomplexa</taxon>
        <taxon>Conoidasida</taxon>
        <taxon>Gregarinasina</taxon>
        <taxon>Eugregarinorida</taxon>
        <taxon>Gregarinidae</taxon>
        <taxon>Gregarina</taxon>
    </lineage>
</organism>
<dbReference type="Proteomes" id="UP000019763">
    <property type="component" value="Unassembled WGS sequence"/>
</dbReference>
<dbReference type="EMBL" id="AFNH02000792">
    <property type="protein sequence ID" value="EZG56011.1"/>
    <property type="molecule type" value="Genomic_DNA"/>
</dbReference>
<dbReference type="RefSeq" id="XP_011131379.1">
    <property type="nucleotide sequence ID" value="XM_011133077.1"/>
</dbReference>
<accession>A0A023B3Y7</accession>
<dbReference type="GeneID" id="22913799"/>